<feature type="transmembrane region" description="Helical" evidence="7">
    <location>
        <begin position="241"/>
        <end position="267"/>
    </location>
</feature>
<reference evidence="10 11" key="1">
    <citation type="journal article" date="2023" name="Antonie Van Leeuwenhoek">
        <title>Mesoterricola silvestris gen. nov., sp. nov., Mesoterricola sediminis sp. nov., Geothrix oryzae sp. nov., Geothrix edaphica sp. nov., Geothrix rubra sp. nov., and Geothrix limicola sp. nov., six novel members of Acidobacteriota isolated from soils.</title>
        <authorList>
            <person name="Itoh H."/>
            <person name="Sugisawa Y."/>
            <person name="Mise K."/>
            <person name="Xu Z."/>
            <person name="Kuniyasu M."/>
            <person name="Ushijima N."/>
            <person name="Kawano K."/>
            <person name="Kobayashi E."/>
            <person name="Shiratori Y."/>
            <person name="Masuda Y."/>
            <person name="Senoo K."/>
        </authorList>
    </citation>
    <scope>NUCLEOTIDE SEQUENCE [LARGE SCALE GENOMIC DNA]</scope>
    <source>
        <strain evidence="10 11">Red803</strain>
    </source>
</reference>
<dbReference type="RefSeq" id="WP_285727389.1">
    <property type="nucleotide sequence ID" value="NZ_BSDD01000006.1"/>
</dbReference>
<feature type="transmembrane region" description="Helical" evidence="7">
    <location>
        <begin position="201"/>
        <end position="221"/>
    </location>
</feature>
<evidence type="ECO:0000313" key="10">
    <source>
        <dbReference type="EMBL" id="GLH71268.1"/>
    </source>
</evidence>
<dbReference type="Proteomes" id="UP001165089">
    <property type="component" value="Unassembled WGS sequence"/>
</dbReference>
<keyword evidence="11" id="KW-1185">Reference proteome</keyword>
<feature type="transmembrane region" description="Helical" evidence="7">
    <location>
        <begin position="279"/>
        <end position="301"/>
    </location>
</feature>
<comment type="subcellular location">
    <subcellularLocation>
        <location evidence="1">Cell membrane</location>
        <topology evidence="1">Multi-pass membrane protein</topology>
    </subcellularLocation>
</comment>
<name>A0ABQ5Q9K5_9BACT</name>
<evidence type="ECO:0000259" key="9">
    <source>
        <dbReference type="Pfam" id="PF06750"/>
    </source>
</evidence>
<dbReference type="Pfam" id="PF01478">
    <property type="entry name" value="Peptidase_A24"/>
    <property type="match status" value="1"/>
</dbReference>
<keyword evidence="3" id="KW-1003">Cell membrane</keyword>
<feature type="domain" description="Prepilin type IV endopeptidase peptidase" evidence="8">
    <location>
        <begin position="116"/>
        <end position="263"/>
    </location>
</feature>
<organism evidence="10 11">
    <name type="scientific">Geothrix rubra</name>
    <dbReference type="NCBI Taxonomy" id="2927977"/>
    <lineage>
        <taxon>Bacteria</taxon>
        <taxon>Pseudomonadati</taxon>
        <taxon>Acidobacteriota</taxon>
        <taxon>Holophagae</taxon>
        <taxon>Holophagales</taxon>
        <taxon>Holophagaceae</taxon>
        <taxon>Geothrix</taxon>
    </lineage>
</organism>
<keyword evidence="6 7" id="KW-0472">Membrane</keyword>
<dbReference type="PANTHER" id="PTHR30487">
    <property type="entry name" value="TYPE 4 PREPILIN-LIKE PROTEINS LEADER PEPTIDE-PROCESSING ENZYME"/>
    <property type="match status" value="1"/>
</dbReference>
<dbReference type="PANTHER" id="PTHR30487:SF0">
    <property type="entry name" value="PREPILIN LEADER PEPTIDASE_N-METHYLTRANSFERASE-RELATED"/>
    <property type="match status" value="1"/>
</dbReference>
<protein>
    <submittedName>
        <fullName evidence="10">Type 4 prepilin-like proteins leader peptide-processing enzyme</fullName>
    </submittedName>
</protein>
<feature type="transmembrane region" description="Helical" evidence="7">
    <location>
        <begin position="6"/>
        <end position="30"/>
    </location>
</feature>
<keyword evidence="4 7" id="KW-0812">Transmembrane</keyword>
<gene>
    <name evidence="10" type="ORF">GETHPA_28010</name>
</gene>
<evidence type="ECO:0000256" key="7">
    <source>
        <dbReference type="SAM" id="Phobius"/>
    </source>
</evidence>
<evidence type="ECO:0000256" key="2">
    <source>
        <dbReference type="ARBA" id="ARBA00005801"/>
    </source>
</evidence>
<feature type="domain" description="Prepilin peptidase A24 N-terminal" evidence="9">
    <location>
        <begin position="18"/>
        <end position="102"/>
    </location>
</feature>
<proteinExistence type="inferred from homology"/>
<evidence type="ECO:0000256" key="1">
    <source>
        <dbReference type="ARBA" id="ARBA00004651"/>
    </source>
</evidence>
<evidence type="ECO:0000256" key="6">
    <source>
        <dbReference type="ARBA" id="ARBA00023136"/>
    </source>
</evidence>
<evidence type="ECO:0000256" key="3">
    <source>
        <dbReference type="ARBA" id="ARBA00022475"/>
    </source>
</evidence>
<feature type="transmembrane region" description="Helical" evidence="7">
    <location>
        <begin position="102"/>
        <end position="126"/>
    </location>
</feature>
<accession>A0ABQ5Q9K5</accession>
<evidence type="ECO:0000256" key="5">
    <source>
        <dbReference type="ARBA" id="ARBA00022989"/>
    </source>
</evidence>
<dbReference type="InterPro" id="IPR010627">
    <property type="entry name" value="Prepilin_pept_A24_N"/>
</dbReference>
<sequence length="306" mass="33228">MAFLDLPPWTLSLLLAPFGLAAGSFCNVLIHRLPQEDPAERNVVTRGSHCPSCHAAIKPWHNVPLLGWLWLRGKCAACGWRIPVRYPLVELLGGLILGGAHWILPFGTLVWLKGVLCAFALLVLFFTDLTEMILPDVLQFPLMALGVLFTLPQALLAERSVVVMGPHGLTDLISASLWHNGLQPAPAWPSFSEALTWKGSLIGLAIGYGGPALLNLVYRWIRKTDGLGMGDFKMLAWLGAFWGWGPMLGILFLGAALGAAVGLPLMLIRRTGSQTMLPFGCFLALATPVVVFFGRAIWLGYLGWVG</sequence>
<dbReference type="Gene3D" id="1.20.120.1220">
    <property type="match status" value="1"/>
</dbReference>
<evidence type="ECO:0000256" key="4">
    <source>
        <dbReference type="ARBA" id="ARBA00022692"/>
    </source>
</evidence>
<evidence type="ECO:0000313" key="11">
    <source>
        <dbReference type="Proteomes" id="UP001165089"/>
    </source>
</evidence>
<dbReference type="Pfam" id="PF06750">
    <property type="entry name" value="A24_N_bact"/>
    <property type="match status" value="1"/>
</dbReference>
<evidence type="ECO:0000259" key="8">
    <source>
        <dbReference type="Pfam" id="PF01478"/>
    </source>
</evidence>
<comment type="similarity">
    <text evidence="2">Belongs to the peptidase A24 family.</text>
</comment>
<dbReference type="InterPro" id="IPR000045">
    <property type="entry name" value="Prepilin_IV_endopep_pep"/>
</dbReference>
<keyword evidence="5 7" id="KW-1133">Transmembrane helix</keyword>
<dbReference type="EMBL" id="BSDD01000006">
    <property type="protein sequence ID" value="GLH71268.1"/>
    <property type="molecule type" value="Genomic_DNA"/>
</dbReference>
<comment type="caution">
    <text evidence="10">The sequence shown here is derived from an EMBL/GenBank/DDBJ whole genome shotgun (WGS) entry which is preliminary data.</text>
</comment>
<dbReference type="InterPro" id="IPR050882">
    <property type="entry name" value="Prepilin_peptidase/N-MTase"/>
</dbReference>